<reference evidence="13" key="1">
    <citation type="submission" date="2021-02" db="EMBL/GenBank/DDBJ databases">
        <authorList>
            <person name="Bekaert M."/>
        </authorList>
    </citation>
    <scope>NUCLEOTIDE SEQUENCE</scope>
    <source>
        <strain evidence="13">IoA-00</strain>
    </source>
</reference>
<dbReference type="InterPro" id="IPR036236">
    <property type="entry name" value="Znf_C2H2_sf"/>
</dbReference>
<dbReference type="Gene3D" id="3.30.160.60">
    <property type="entry name" value="Classic Zinc Finger"/>
    <property type="match status" value="3"/>
</dbReference>
<dbReference type="PROSITE" id="PS00028">
    <property type="entry name" value="ZINC_FINGER_C2H2_1"/>
    <property type="match status" value="3"/>
</dbReference>
<keyword evidence="10" id="KW-0539">Nucleus</keyword>
<keyword evidence="5" id="KW-0863">Zinc-finger</keyword>
<dbReference type="GO" id="GO:0000981">
    <property type="term" value="F:DNA-binding transcription factor activity, RNA polymerase II-specific"/>
    <property type="evidence" value="ECO:0007669"/>
    <property type="project" value="TreeGrafter"/>
</dbReference>
<dbReference type="Proteomes" id="UP000675881">
    <property type="component" value="Chromosome 6"/>
</dbReference>
<feature type="domain" description="C2H2-type" evidence="12">
    <location>
        <begin position="94"/>
        <end position="123"/>
    </location>
</feature>
<dbReference type="GO" id="GO:0000978">
    <property type="term" value="F:RNA polymerase II cis-regulatory region sequence-specific DNA binding"/>
    <property type="evidence" value="ECO:0007669"/>
    <property type="project" value="TreeGrafter"/>
</dbReference>
<gene>
    <name evidence="13" type="ORF">LSAA_11929</name>
</gene>
<evidence type="ECO:0000256" key="7">
    <source>
        <dbReference type="ARBA" id="ARBA00023015"/>
    </source>
</evidence>
<name>A0A7R8D318_LEPSM</name>
<dbReference type="PROSITE" id="PS50157">
    <property type="entry name" value="ZINC_FINGER_C2H2_2"/>
    <property type="match status" value="3"/>
</dbReference>
<evidence type="ECO:0000256" key="6">
    <source>
        <dbReference type="ARBA" id="ARBA00022833"/>
    </source>
</evidence>
<keyword evidence="14" id="KW-1185">Reference proteome</keyword>
<dbReference type="InterPro" id="IPR013087">
    <property type="entry name" value="Znf_C2H2_type"/>
</dbReference>
<evidence type="ECO:0000256" key="9">
    <source>
        <dbReference type="ARBA" id="ARBA00023163"/>
    </source>
</evidence>
<dbReference type="PANTHER" id="PTHR23235">
    <property type="entry name" value="KRUEPPEL-LIKE TRANSCRIPTION FACTOR"/>
    <property type="match status" value="1"/>
</dbReference>
<dbReference type="GO" id="GO:0005634">
    <property type="term" value="C:nucleus"/>
    <property type="evidence" value="ECO:0007669"/>
    <property type="project" value="UniProtKB-SubCell"/>
</dbReference>
<dbReference type="FunFam" id="3.30.160.60:FF:000018">
    <property type="entry name" value="Krueppel-like factor 15"/>
    <property type="match status" value="1"/>
</dbReference>
<sequence>MVINPRLEVPLTGPLTITPIYGSGRRKSCAPLKTLPKYLLPEVQRDPLDLSTNKRGAKDNNHPVSSPPPPSSTPTPKVAVPSQPEESLKKRKVHRCDFVGCDKVYTKSSHLKAHKRTHTGEKPYECSWEGCSWKFARSDELTRHYRKHTGQKPFKCRLCSRSFSRSDHLSLHMKRH</sequence>
<dbReference type="AlphaFoldDB" id="A0A7R8D318"/>
<dbReference type="FunFam" id="3.30.160.60:FF:000021">
    <property type="entry name" value="Basic krueppel-like factor 3"/>
    <property type="match status" value="1"/>
</dbReference>
<dbReference type="SUPFAM" id="SSF57667">
    <property type="entry name" value="beta-beta-alpha zinc fingers"/>
    <property type="match status" value="2"/>
</dbReference>
<keyword evidence="6" id="KW-0862">Zinc</keyword>
<dbReference type="GO" id="GO:0008270">
    <property type="term" value="F:zinc ion binding"/>
    <property type="evidence" value="ECO:0007669"/>
    <property type="project" value="UniProtKB-KW"/>
</dbReference>
<keyword evidence="9" id="KW-0804">Transcription</keyword>
<evidence type="ECO:0000256" key="1">
    <source>
        <dbReference type="ARBA" id="ARBA00004123"/>
    </source>
</evidence>
<evidence type="ECO:0000256" key="10">
    <source>
        <dbReference type="ARBA" id="ARBA00023242"/>
    </source>
</evidence>
<dbReference type="Pfam" id="PF00096">
    <property type="entry name" value="zf-C2H2"/>
    <property type="match status" value="3"/>
</dbReference>
<evidence type="ECO:0000259" key="12">
    <source>
        <dbReference type="PROSITE" id="PS50157"/>
    </source>
</evidence>
<evidence type="ECO:0000256" key="2">
    <source>
        <dbReference type="ARBA" id="ARBA00006991"/>
    </source>
</evidence>
<evidence type="ECO:0000313" key="13">
    <source>
        <dbReference type="EMBL" id="CAF2980855.1"/>
    </source>
</evidence>
<dbReference type="SMART" id="SM00355">
    <property type="entry name" value="ZnF_C2H2"/>
    <property type="match status" value="3"/>
</dbReference>
<accession>A0A7R8D318</accession>
<feature type="region of interest" description="Disordered" evidence="11">
    <location>
        <begin position="43"/>
        <end position="91"/>
    </location>
</feature>
<proteinExistence type="inferred from homology"/>
<evidence type="ECO:0000256" key="4">
    <source>
        <dbReference type="ARBA" id="ARBA00022737"/>
    </source>
</evidence>
<evidence type="ECO:0000256" key="8">
    <source>
        <dbReference type="ARBA" id="ARBA00023125"/>
    </source>
</evidence>
<dbReference type="OrthoDB" id="4748970at2759"/>
<keyword evidence="3" id="KW-0479">Metal-binding</keyword>
<evidence type="ECO:0000313" key="14">
    <source>
        <dbReference type="Proteomes" id="UP000675881"/>
    </source>
</evidence>
<dbReference type="EMBL" id="HG994585">
    <property type="protein sequence ID" value="CAF2980855.1"/>
    <property type="molecule type" value="Genomic_DNA"/>
</dbReference>
<feature type="domain" description="C2H2-type" evidence="12">
    <location>
        <begin position="124"/>
        <end position="153"/>
    </location>
</feature>
<dbReference type="FunFam" id="3.30.160.60:FF:000382">
    <property type="entry name" value="zinc finger protein 35 isoform X4"/>
    <property type="match status" value="1"/>
</dbReference>
<keyword evidence="8" id="KW-0238">DNA-binding</keyword>
<keyword evidence="4" id="KW-0677">Repeat</keyword>
<dbReference type="PANTHER" id="PTHR23235:SF48">
    <property type="entry name" value="KRUEPPEL-LIKE FACTOR 3"/>
    <property type="match status" value="1"/>
</dbReference>
<evidence type="ECO:0000256" key="11">
    <source>
        <dbReference type="SAM" id="MobiDB-lite"/>
    </source>
</evidence>
<comment type="similarity">
    <text evidence="2">Belongs to the krueppel C2H2-type zinc-finger protein family.</text>
</comment>
<feature type="domain" description="C2H2-type" evidence="12">
    <location>
        <begin position="154"/>
        <end position="176"/>
    </location>
</feature>
<protein>
    <submittedName>
        <fullName evidence="13">KLF8_12</fullName>
    </submittedName>
</protein>
<evidence type="ECO:0000256" key="5">
    <source>
        <dbReference type="ARBA" id="ARBA00022771"/>
    </source>
</evidence>
<keyword evidence="7" id="KW-0805">Transcription regulation</keyword>
<organism evidence="13 14">
    <name type="scientific">Lepeophtheirus salmonis</name>
    <name type="common">Salmon louse</name>
    <name type="synonym">Caligus salmonis</name>
    <dbReference type="NCBI Taxonomy" id="72036"/>
    <lineage>
        <taxon>Eukaryota</taxon>
        <taxon>Metazoa</taxon>
        <taxon>Ecdysozoa</taxon>
        <taxon>Arthropoda</taxon>
        <taxon>Crustacea</taxon>
        <taxon>Multicrustacea</taxon>
        <taxon>Hexanauplia</taxon>
        <taxon>Copepoda</taxon>
        <taxon>Siphonostomatoida</taxon>
        <taxon>Caligidae</taxon>
        <taxon>Lepeophtheirus</taxon>
    </lineage>
</organism>
<evidence type="ECO:0000256" key="3">
    <source>
        <dbReference type="ARBA" id="ARBA00022723"/>
    </source>
</evidence>
<comment type="subcellular location">
    <subcellularLocation>
        <location evidence="1">Nucleus</location>
    </subcellularLocation>
</comment>